<feature type="domain" description="Stress-response A/B barrel" evidence="2">
    <location>
        <begin position="10"/>
        <end position="104"/>
    </location>
</feature>
<dbReference type="RefSeq" id="WP_130188211.1">
    <property type="nucleotide sequence ID" value="NZ_CP035913.1"/>
</dbReference>
<dbReference type="OrthoDB" id="9816070at2"/>
<dbReference type="Gene3D" id="3.30.70.100">
    <property type="match status" value="1"/>
</dbReference>
<keyword evidence="4" id="KW-1185">Reference proteome</keyword>
<organism evidence="3 4">
    <name type="scientific">Pseudoduganella lutea</name>
    <dbReference type="NCBI Taxonomy" id="321985"/>
    <lineage>
        <taxon>Bacteria</taxon>
        <taxon>Pseudomonadati</taxon>
        <taxon>Pseudomonadota</taxon>
        <taxon>Betaproteobacteria</taxon>
        <taxon>Burkholderiales</taxon>
        <taxon>Oxalobacteraceae</taxon>
        <taxon>Telluria group</taxon>
        <taxon>Pseudoduganella</taxon>
    </lineage>
</organism>
<dbReference type="SUPFAM" id="SSF54909">
    <property type="entry name" value="Dimeric alpha+beta barrel"/>
    <property type="match status" value="1"/>
</dbReference>
<protein>
    <submittedName>
        <fullName evidence="3">Dabb family protein</fullName>
    </submittedName>
</protein>
<dbReference type="InterPro" id="IPR044662">
    <property type="entry name" value="HS1/DABB1-like"/>
</dbReference>
<comment type="subunit">
    <text evidence="1">Homodimer.</text>
</comment>
<sequence>MLAEIPDLVLRHVVLFAFKDDAAAEAVDAVVAGFGQLPDAIPGIVAYETGTNVSPEGLNDGYTHCFTLTFASAEARDDYLNHPAHVRFVKTLGTCLERSLVIDYWAQQRPGPEEEQARILASVS</sequence>
<dbReference type="InterPro" id="IPR013097">
    <property type="entry name" value="Dabb"/>
</dbReference>
<dbReference type="Pfam" id="PF07876">
    <property type="entry name" value="Dabb"/>
    <property type="match status" value="1"/>
</dbReference>
<dbReference type="EMBL" id="CP035913">
    <property type="protein sequence ID" value="QBE65099.1"/>
    <property type="molecule type" value="Genomic_DNA"/>
</dbReference>
<gene>
    <name evidence="3" type="ORF">EWM63_20615</name>
</gene>
<dbReference type="PANTHER" id="PTHR33178:SF10">
    <property type="entry name" value="STRESS-RESPONSE A_B BARREL DOMAIN-CONTAINING PROTEIN"/>
    <property type="match status" value="1"/>
</dbReference>
<proteinExistence type="predicted"/>
<evidence type="ECO:0000313" key="3">
    <source>
        <dbReference type="EMBL" id="QBE65099.1"/>
    </source>
</evidence>
<name>A0A4P6L0U6_9BURK</name>
<evidence type="ECO:0000313" key="4">
    <source>
        <dbReference type="Proteomes" id="UP000290637"/>
    </source>
</evidence>
<accession>A0A4P6L0U6</accession>
<evidence type="ECO:0000256" key="1">
    <source>
        <dbReference type="ARBA" id="ARBA00011738"/>
    </source>
</evidence>
<evidence type="ECO:0000259" key="2">
    <source>
        <dbReference type="PROSITE" id="PS51502"/>
    </source>
</evidence>
<dbReference type="AlphaFoldDB" id="A0A4P6L0U6"/>
<dbReference type="Proteomes" id="UP000290637">
    <property type="component" value="Chromosome"/>
</dbReference>
<dbReference type="PANTHER" id="PTHR33178">
    <property type="match status" value="1"/>
</dbReference>
<reference evidence="3 4" key="1">
    <citation type="submission" date="2019-02" db="EMBL/GenBank/DDBJ databases">
        <title>Draft Genome Sequences of Six Type Strains of the Genus Massilia.</title>
        <authorList>
            <person name="Miess H."/>
            <person name="Frediansyhah A."/>
            <person name="Gross H."/>
        </authorList>
    </citation>
    <scope>NUCLEOTIDE SEQUENCE [LARGE SCALE GENOMIC DNA]</scope>
    <source>
        <strain evidence="3 4">DSM 17473</strain>
    </source>
</reference>
<dbReference type="InterPro" id="IPR011008">
    <property type="entry name" value="Dimeric_a/b-barrel"/>
</dbReference>
<dbReference type="KEGG" id="plue:EWM63_20615"/>
<dbReference type="PROSITE" id="PS51502">
    <property type="entry name" value="S_R_A_B_BARREL"/>
    <property type="match status" value="1"/>
</dbReference>
<dbReference type="SMART" id="SM00886">
    <property type="entry name" value="Dabb"/>
    <property type="match status" value="1"/>
</dbReference>